<protein>
    <recommendedName>
        <fullName evidence="1">Endonuclease/exonuclease/phosphatase domain-containing protein</fullName>
    </recommendedName>
</protein>
<feature type="domain" description="Endonuclease/exonuclease/phosphatase" evidence="1">
    <location>
        <begin position="3"/>
        <end position="83"/>
    </location>
</feature>
<dbReference type="Proteomes" id="UP001162156">
    <property type="component" value="Unassembled WGS sequence"/>
</dbReference>
<name>A0AAV8ZR10_9CUCU</name>
<evidence type="ECO:0000313" key="2">
    <source>
        <dbReference type="EMBL" id="KAJ8967290.1"/>
    </source>
</evidence>
<dbReference type="InterPro" id="IPR036691">
    <property type="entry name" value="Endo/exonu/phosph_ase_sf"/>
</dbReference>
<dbReference type="AlphaFoldDB" id="A0AAV8ZR10"/>
<organism evidence="2 3">
    <name type="scientific">Rhamnusium bicolor</name>
    <dbReference type="NCBI Taxonomy" id="1586634"/>
    <lineage>
        <taxon>Eukaryota</taxon>
        <taxon>Metazoa</taxon>
        <taxon>Ecdysozoa</taxon>
        <taxon>Arthropoda</taxon>
        <taxon>Hexapoda</taxon>
        <taxon>Insecta</taxon>
        <taxon>Pterygota</taxon>
        <taxon>Neoptera</taxon>
        <taxon>Endopterygota</taxon>
        <taxon>Coleoptera</taxon>
        <taxon>Polyphaga</taxon>
        <taxon>Cucujiformia</taxon>
        <taxon>Chrysomeloidea</taxon>
        <taxon>Cerambycidae</taxon>
        <taxon>Lepturinae</taxon>
        <taxon>Rhagiini</taxon>
        <taxon>Rhamnusium</taxon>
    </lineage>
</organism>
<dbReference type="SUPFAM" id="SSF56219">
    <property type="entry name" value="DNase I-like"/>
    <property type="match status" value="1"/>
</dbReference>
<accession>A0AAV8ZR10</accession>
<dbReference type="GO" id="GO:0003824">
    <property type="term" value="F:catalytic activity"/>
    <property type="evidence" value="ECO:0007669"/>
    <property type="project" value="InterPro"/>
</dbReference>
<evidence type="ECO:0000259" key="1">
    <source>
        <dbReference type="Pfam" id="PF14529"/>
    </source>
</evidence>
<reference evidence="2" key="1">
    <citation type="journal article" date="2023" name="Insect Mol. Biol.">
        <title>Genome sequencing provides insights into the evolution of gene families encoding plant cell wall-degrading enzymes in longhorned beetles.</title>
        <authorList>
            <person name="Shin N.R."/>
            <person name="Okamura Y."/>
            <person name="Kirsch R."/>
            <person name="Pauchet Y."/>
        </authorList>
    </citation>
    <scope>NUCLEOTIDE SEQUENCE</scope>
    <source>
        <strain evidence="2">RBIC_L_NR</strain>
    </source>
</reference>
<comment type="caution">
    <text evidence="2">The sequence shown here is derived from an EMBL/GenBank/DDBJ whole genome shotgun (WGS) entry which is preliminary data.</text>
</comment>
<dbReference type="Gene3D" id="3.60.10.10">
    <property type="entry name" value="Endonuclease/exonuclease/phosphatase"/>
    <property type="match status" value="1"/>
</dbReference>
<evidence type="ECO:0000313" key="3">
    <source>
        <dbReference type="Proteomes" id="UP001162156"/>
    </source>
</evidence>
<dbReference type="EMBL" id="JANEYF010000878">
    <property type="protein sequence ID" value="KAJ8967290.1"/>
    <property type="molecule type" value="Genomic_DNA"/>
</dbReference>
<dbReference type="InterPro" id="IPR005135">
    <property type="entry name" value="Endo/exonuclease/phosphatase"/>
</dbReference>
<proteinExistence type="predicted"/>
<dbReference type="Pfam" id="PF14529">
    <property type="entry name" value="Exo_endo_phos_2"/>
    <property type="match status" value="1"/>
</dbReference>
<keyword evidence="3" id="KW-1185">Reference proteome</keyword>
<gene>
    <name evidence="2" type="ORF">NQ314_002963</name>
</gene>
<sequence length="141" mass="16090">MGTGDFNGKNVAWGGVVTDERGEEIHDWVVMNAWNVVNGLADPPSFCSNRGENWVILVLTKDVMVNDWSVDENEESLSDHRYVSYSMEVGRAERGARRWRYEVKGVDWERFERSMSEEWMGREPELRHLGGGVGCSFAGCR</sequence>